<protein>
    <recommendedName>
        <fullName evidence="5">Spindle pole body component</fullName>
    </recommendedName>
</protein>
<feature type="domain" description="Gamma tubulin complex component protein N-terminal" evidence="7">
    <location>
        <begin position="172"/>
        <end position="431"/>
    </location>
</feature>
<dbReference type="GO" id="GO:0043015">
    <property type="term" value="F:gamma-tubulin binding"/>
    <property type="evidence" value="ECO:0007669"/>
    <property type="project" value="InterPro"/>
</dbReference>
<evidence type="ECO:0000256" key="4">
    <source>
        <dbReference type="ARBA" id="ARBA00023212"/>
    </source>
</evidence>
<comment type="similarity">
    <text evidence="1 5">Belongs to the TUBGCP family.</text>
</comment>
<proteinExistence type="inferred from homology"/>
<dbReference type="GO" id="GO:0051321">
    <property type="term" value="P:meiotic cell cycle"/>
    <property type="evidence" value="ECO:0007669"/>
    <property type="project" value="TreeGrafter"/>
</dbReference>
<evidence type="ECO:0000256" key="2">
    <source>
        <dbReference type="ARBA" id="ARBA00022490"/>
    </source>
</evidence>
<dbReference type="FunFam" id="1.20.120.1900:FF:000013">
    <property type="entry name" value="Spindle pole body component"/>
    <property type="match status" value="1"/>
</dbReference>
<dbReference type="Pfam" id="PF17681">
    <property type="entry name" value="GCP_N_terminal"/>
    <property type="match status" value="1"/>
</dbReference>
<dbReference type="AlphaFoldDB" id="A0A2S4LAN2"/>
<evidence type="ECO:0000256" key="1">
    <source>
        <dbReference type="ARBA" id="ARBA00010337"/>
    </source>
</evidence>
<evidence type="ECO:0000259" key="7">
    <source>
        <dbReference type="Pfam" id="PF17681"/>
    </source>
</evidence>
<dbReference type="STRING" id="94208.A0A2S4LAN2"/>
<dbReference type="Pfam" id="PF04130">
    <property type="entry name" value="GCP_C_terminal"/>
    <property type="match status" value="1"/>
</dbReference>
<dbReference type="OrthoDB" id="775571at2759"/>
<evidence type="ECO:0000259" key="6">
    <source>
        <dbReference type="Pfam" id="PF04130"/>
    </source>
</evidence>
<feature type="domain" description="Gamma tubulin complex component C-terminal" evidence="6">
    <location>
        <begin position="586"/>
        <end position="949"/>
    </location>
</feature>
<keyword evidence="4 5" id="KW-0206">Cytoskeleton</keyword>
<dbReference type="Proteomes" id="UP000237481">
    <property type="component" value="Unassembled WGS sequence"/>
</dbReference>
<comment type="caution">
    <text evidence="8">The sequence shown here is derived from an EMBL/GenBank/DDBJ whole genome shotgun (WGS) entry which is preliminary data.</text>
</comment>
<dbReference type="GO" id="GO:0000930">
    <property type="term" value="C:gamma-tubulin complex"/>
    <property type="evidence" value="ECO:0007669"/>
    <property type="project" value="TreeGrafter"/>
</dbReference>
<dbReference type="PANTHER" id="PTHR19302">
    <property type="entry name" value="GAMMA TUBULIN COMPLEX PROTEIN"/>
    <property type="match status" value="1"/>
</dbReference>
<dbReference type="EMBL" id="PKSG01000035">
    <property type="protein sequence ID" value="POR39488.1"/>
    <property type="molecule type" value="Genomic_DNA"/>
</dbReference>
<evidence type="ECO:0000256" key="5">
    <source>
        <dbReference type="RuleBase" id="RU363050"/>
    </source>
</evidence>
<sequence length="952" mass="107035">MAGDESAADVFAIPDFWQTSTWLEQLMEESPTPLFAKDLNATLDNQNLGFIPYTPITLAQDGFFKLPPLDLAQAKQPDARQEVEDFSAVVDSASDAEVERDPWMELKESSDKRTGFRTWDAFNSGETLPQHPMFISEAGSAAYDALLSWSMDPLELQTSDVPVVEAKTYFSSLLALALGRDSVFFRKEDDRGSFIPALPKMRVSGYSQQVLQGLESQALWCGSTLLELNAFVRSAYASYSSRCGVALASSINQILQAVEQRVAVDGRNPRSLLQLQSTITDVSTILKPFKKLTSQLRRKCSDQDILSLVFHTASSLDDGEEYVRDILREILRRVSAPWIELMEEWIGTRRESGIPLTKSNLGESKSFIRVEAEAYVDDFGREEEDVDFRLDHAKVPDFMPSDVMESIFETGRNLRFIRSFHPDHPLAQQAEIQSYQPPKADWLYDWSSILELEVRVSRYRDRLSDALRRSRRNTSSCLPGMVVQAEEPSAMFRLDIFGLDRNGMEKRILASINQLDQPMAEPSSEDNLGKIVRQRFSGKYRAITNQSDATPHWTLLPVLSFGGIASAQAQIVNQESLRLLFDEHDLCAHIRLQRDFSLLGNGIFCSRLSHALFDPDLESAEREAGVARQGGVMGLRLGGRDTWPPASSELRLALMGVLAESFGSQKGSRFRNLGSASGESSSLPGDLSFAVRDLSPEEIDKCMNPDSLEALDFLRLSYKAPPDLASIITPIHLMHYDRIFKLLLRVLRILHVVNQLYRNINSGAGSWHNPSNASHRFAKEAQHFVSSISSYFWDTGVALPWQAFVERLDKVKAGLDSHKDHAETERLQSPGQLRELHSHVLDRIMFALFLKRRQLPVLRLLEDMFSIVLQYAMYSRLQALGGAEETGGDQEAVELYSDFKKKMQVFITVCRGLSEKGRAGGSKMFEELGVGDDSLVAQLLMKLDMGDYYCKH</sequence>
<dbReference type="InterPro" id="IPR041470">
    <property type="entry name" value="GCP_N"/>
</dbReference>
<evidence type="ECO:0000256" key="3">
    <source>
        <dbReference type="ARBA" id="ARBA00022701"/>
    </source>
</evidence>
<name>A0A2S4LAN2_9HYPO</name>
<dbReference type="GO" id="GO:0051011">
    <property type="term" value="F:microtubule minus-end binding"/>
    <property type="evidence" value="ECO:0007669"/>
    <property type="project" value="TreeGrafter"/>
</dbReference>
<dbReference type="InterPro" id="IPR007259">
    <property type="entry name" value="GCP"/>
</dbReference>
<dbReference type="GO" id="GO:0000922">
    <property type="term" value="C:spindle pole"/>
    <property type="evidence" value="ECO:0007669"/>
    <property type="project" value="InterPro"/>
</dbReference>
<dbReference type="InterPro" id="IPR040457">
    <property type="entry name" value="GCP_C"/>
</dbReference>
<accession>A0A2S4LAN2</accession>
<keyword evidence="3 5" id="KW-0493">Microtubule</keyword>
<dbReference type="GO" id="GO:0051225">
    <property type="term" value="P:spindle assembly"/>
    <property type="evidence" value="ECO:0007669"/>
    <property type="project" value="TreeGrafter"/>
</dbReference>
<dbReference type="GO" id="GO:0031122">
    <property type="term" value="P:cytoplasmic microtubule organization"/>
    <property type="evidence" value="ECO:0007669"/>
    <property type="project" value="TreeGrafter"/>
</dbReference>
<dbReference type="Gene3D" id="1.20.120.1900">
    <property type="entry name" value="Gamma-tubulin complex, C-terminal domain"/>
    <property type="match status" value="1"/>
</dbReference>
<dbReference type="GO" id="GO:0005874">
    <property type="term" value="C:microtubule"/>
    <property type="evidence" value="ECO:0007669"/>
    <property type="project" value="UniProtKB-KW"/>
</dbReference>
<dbReference type="GO" id="GO:0000278">
    <property type="term" value="P:mitotic cell cycle"/>
    <property type="evidence" value="ECO:0007669"/>
    <property type="project" value="TreeGrafter"/>
</dbReference>
<keyword evidence="9" id="KW-1185">Reference proteome</keyword>
<gene>
    <name evidence="8" type="ORF">TPAR_00317</name>
</gene>
<evidence type="ECO:0000313" key="9">
    <source>
        <dbReference type="Proteomes" id="UP000237481"/>
    </source>
</evidence>
<dbReference type="GO" id="GO:0005816">
    <property type="term" value="C:spindle pole body"/>
    <property type="evidence" value="ECO:0007669"/>
    <property type="project" value="UniProtKB-ARBA"/>
</dbReference>
<reference evidence="8 9" key="1">
    <citation type="submission" date="2018-01" db="EMBL/GenBank/DDBJ databases">
        <title>Harnessing the power of phylogenomics to disentangle the directionality and signatures of interkingdom host jumping in the parasitic fungal genus Tolypocladium.</title>
        <authorList>
            <person name="Quandt C.A."/>
            <person name="Patterson W."/>
            <person name="Spatafora J.W."/>
        </authorList>
    </citation>
    <scope>NUCLEOTIDE SEQUENCE [LARGE SCALE GENOMIC DNA]</scope>
    <source>
        <strain evidence="8 9">NRBC 100945</strain>
    </source>
</reference>
<dbReference type="InterPro" id="IPR042241">
    <property type="entry name" value="GCP_C_sf"/>
</dbReference>
<dbReference type="PANTHER" id="PTHR19302:SF70">
    <property type="entry name" value="GAMMA-TUBULIN COMPLEX COMPONENT 6"/>
    <property type="match status" value="1"/>
</dbReference>
<organism evidence="8 9">
    <name type="scientific">Tolypocladium paradoxum</name>
    <dbReference type="NCBI Taxonomy" id="94208"/>
    <lineage>
        <taxon>Eukaryota</taxon>
        <taxon>Fungi</taxon>
        <taxon>Dikarya</taxon>
        <taxon>Ascomycota</taxon>
        <taxon>Pezizomycotina</taxon>
        <taxon>Sordariomycetes</taxon>
        <taxon>Hypocreomycetidae</taxon>
        <taxon>Hypocreales</taxon>
        <taxon>Ophiocordycipitaceae</taxon>
        <taxon>Tolypocladium</taxon>
    </lineage>
</organism>
<comment type="subcellular location">
    <subcellularLocation>
        <location evidence="5">Cytoplasm</location>
        <location evidence="5">Cytoskeleton</location>
        <location evidence="5">Microtubule organizing center</location>
    </subcellularLocation>
</comment>
<evidence type="ECO:0000313" key="8">
    <source>
        <dbReference type="EMBL" id="POR39488.1"/>
    </source>
</evidence>
<dbReference type="GO" id="GO:0007020">
    <property type="term" value="P:microtubule nucleation"/>
    <property type="evidence" value="ECO:0007669"/>
    <property type="project" value="InterPro"/>
</dbReference>
<keyword evidence="2 5" id="KW-0963">Cytoplasm</keyword>